<evidence type="ECO:0000313" key="4">
    <source>
        <dbReference type="EMBL" id="KAF2276056.1"/>
    </source>
</evidence>
<dbReference type="PANTHER" id="PTHR46494">
    <property type="entry name" value="CORA FAMILY METAL ION TRANSPORTER (EUROFUNG)"/>
    <property type="match status" value="1"/>
</dbReference>
<dbReference type="SUPFAM" id="SSF143865">
    <property type="entry name" value="CorA soluble domain-like"/>
    <property type="match status" value="1"/>
</dbReference>
<evidence type="ECO:0000256" key="3">
    <source>
        <dbReference type="SAM" id="Phobius"/>
    </source>
</evidence>
<protein>
    <recommendedName>
        <fullName evidence="6">Cora-domain-containing protein</fullName>
    </recommendedName>
</protein>
<reference evidence="4" key="1">
    <citation type="journal article" date="2020" name="Stud. Mycol.">
        <title>101 Dothideomycetes genomes: a test case for predicting lifestyles and emergence of pathogens.</title>
        <authorList>
            <person name="Haridas S."/>
            <person name="Albert R."/>
            <person name="Binder M."/>
            <person name="Bloem J."/>
            <person name="Labutti K."/>
            <person name="Salamov A."/>
            <person name="Andreopoulos B."/>
            <person name="Baker S."/>
            <person name="Barry K."/>
            <person name="Bills G."/>
            <person name="Bluhm B."/>
            <person name="Cannon C."/>
            <person name="Castanera R."/>
            <person name="Culley D."/>
            <person name="Daum C."/>
            <person name="Ezra D."/>
            <person name="Gonzalez J."/>
            <person name="Henrissat B."/>
            <person name="Kuo A."/>
            <person name="Liang C."/>
            <person name="Lipzen A."/>
            <person name="Lutzoni F."/>
            <person name="Magnuson J."/>
            <person name="Mondo S."/>
            <person name="Nolan M."/>
            <person name="Ohm R."/>
            <person name="Pangilinan J."/>
            <person name="Park H.-J."/>
            <person name="Ramirez L."/>
            <person name="Alfaro M."/>
            <person name="Sun H."/>
            <person name="Tritt A."/>
            <person name="Yoshinaga Y."/>
            <person name="Zwiers L.-H."/>
            <person name="Turgeon B."/>
            <person name="Goodwin S."/>
            <person name="Spatafora J."/>
            <person name="Crous P."/>
            <person name="Grigoriev I."/>
        </authorList>
    </citation>
    <scope>NUCLEOTIDE SEQUENCE</scope>
    <source>
        <strain evidence="4">CBS 379.55</strain>
    </source>
</reference>
<keyword evidence="3" id="KW-0472">Membrane</keyword>
<sequence length="619" mass="70581">MEKPIRPTSPPGDLPEYYTDLADPDVDASFRDFDNETNFDFFDRQTRNPSVRNFCLDFGDDEAYCAFDLAAHSYTSLLHSPRPPNLHTRWINLWVPYAQKETLHVLAKHYDFSPRLLGLMCSDPVPPKPTAASRANSHRSTATLLSRRSQRSHKTDGSHATQRSGRGSKEETSLDSEESIGMTEMMHSTQLEVVRDLSHYHIVNDVWHWSSVDWGRRFVCLGYNTLHNVRTAPVPPHSLTSPLPHLDHPQSTRIWNWLLLCSDKTVISISEDPFPFQPLPLLASQLKTLYTVRRNLVSVFRQLTKAPTPLRENELVMLPIRHRVGDSEEETAHRSTDSPGLLFYYLFEDWWTTYSLVTRREHGYAAELDRLRREMLDHASLTHIDQLHHIGCQLSLLKRVYQSYDLIIERVLKKQEATLASLKNSHIIPSALDLHAYEGHESAVMMAASTGVSSPHAGIVIPEEDSLLGVSLSSAARVRFERLRDRICLYALSEIQECIEQKESLVMMNFNLIAIKESLSVESLTRITLLLAEITILFMPVTLMTGYFSVQFAGVEFQVKTYWWAFALVLGVSCVLVFLFSWFTGTIQGRIVGSGSWSRRAVGWVGKWVAGRGREEKEE</sequence>
<dbReference type="PANTHER" id="PTHR46494:SF1">
    <property type="entry name" value="CORA FAMILY METAL ION TRANSPORTER (EUROFUNG)"/>
    <property type="match status" value="1"/>
</dbReference>
<dbReference type="GO" id="GO:0000287">
    <property type="term" value="F:magnesium ion binding"/>
    <property type="evidence" value="ECO:0007669"/>
    <property type="project" value="TreeGrafter"/>
</dbReference>
<keyword evidence="3" id="KW-0812">Transmembrane</keyword>
<keyword evidence="5" id="KW-1185">Reference proteome</keyword>
<dbReference type="GO" id="GO:0015087">
    <property type="term" value="F:cobalt ion transmembrane transporter activity"/>
    <property type="evidence" value="ECO:0007669"/>
    <property type="project" value="TreeGrafter"/>
</dbReference>
<dbReference type="AlphaFoldDB" id="A0A6A6JK28"/>
<evidence type="ECO:0008006" key="6">
    <source>
        <dbReference type="Google" id="ProtNLM"/>
    </source>
</evidence>
<feature type="region of interest" description="Disordered" evidence="2">
    <location>
        <begin position="127"/>
        <end position="180"/>
    </location>
</feature>
<feature type="transmembrane region" description="Helical" evidence="3">
    <location>
        <begin position="562"/>
        <end position="583"/>
    </location>
</feature>
<dbReference type="EMBL" id="ML986494">
    <property type="protein sequence ID" value="KAF2276056.1"/>
    <property type="molecule type" value="Genomic_DNA"/>
</dbReference>
<organism evidence="4 5">
    <name type="scientific">Westerdykella ornata</name>
    <dbReference type="NCBI Taxonomy" id="318751"/>
    <lineage>
        <taxon>Eukaryota</taxon>
        <taxon>Fungi</taxon>
        <taxon>Dikarya</taxon>
        <taxon>Ascomycota</taxon>
        <taxon>Pezizomycotina</taxon>
        <taxon>Dothideomycetes</taxon>
        <taxon>Pleosporomycetidae</taxon>
        <taxon>Pleosporales</taxon>
        <taxon>Sporormiaceae</taxon>
        <taxon>Westerdykella</taxon>
    </lineage>
</organism>
<accession>A0A6A6JK28</accession>
<keyword evidence="3" id="KW-1133">Transmembrane helix</keyword>
<gene>
    <name evidence="4" type="ORF">EI97DRAFT_377533</name>
</gene>
<feature type="transmembrane region" description="Helical" evidence="3">
    <location>
        <begin position="527"/>
        <end position="550"/>
    </location>
</feature>
<dbReference type="GO" id="GO:0050897">
    <property type="term" value="F:cobalt ion binding"/>
    <property type="evidence" value="ECO:0007669"/>
    <property type="project" value="TreeGrafter"/>
</dbReference>
<comment type="subcellular location">
    <subcellularLocation>
        <location evidence="1">Cell membrane</location>
        <topology evidence="1">Multi-pass membrane protein</topology>
    </subcellularLocation>
</comment>
<evidence type="ECO:0000256" key="2">
    <source>
        <dbReference type="SAM" id="MobiDB-lite"/>
    </source>
</evidence>
<dbReference type="GeneID" id="54548794"/>
<evidence type="ECO:0000256" key="1">
    <source>
        <dbReference type="ARBA" id="ARBA00004651"/>
    </source>
</evidence>
<dbReference type="Proteomes" id="UP000800097">
    <property type="component" value="Unassembled WGS sequence"/>
</dbReference>
<feature type="compositionally biased region" description="Polar residues" evidence="2">
    <location>
        <begin position="133"/>
        <end position="147"/>
    </location>
</feature>
<dbReference type="GO" id="GO:0005886">
    <property type="term" value="C:plasma membrane"/>
    <property type="evidence" value="ECO:0007669"/>
    <property type="project" value="UniProtKB-SubCell"/>
</dbReference>
<dbReference type="RefSeq" id="XP_033653595.1">
    <property type="nucleotide sequence ID" value="XM_033795619.1"/>
</dbReference>
<proteinExistence type="predicted"/>
<evidence type="ECO:0000313" key="5">
    <source>
        <dbReference type="Proteomes" id="UP000800097"/>
    </source>
</evidence>
<dbReference type="InterPro" id="IPR045861">
    <property type="entry name" value="CorA_cytoplasmic_dom"/>
</dbReference>
<dbReference type="OrthoDB" id="5430812at2759"/>
<dbReference type="GO" id="GO:0015095">
    <property type="term" value="F:magnesium ion transmembrane transporter activity"/>
    <property type="evidence" value="ECO:0007669"/>
    <property type="project" value="TreeGrafter"/>
</dbReference>
<name>A0A6A6JK28_WESOR</name>